<keyword evidence="15" id="KW-1185">Reference proteome</keyword>
<evidence type="ECO:0000256" key="1">
    <source>
        <dbReference type="ARBA" id="ARBA00001946"/>
    </source>
</evidence>
<comment type="cofactor">
    <cofactor evidence="1">
        <name>Mg(2+)</name>
        <dbReference type="ChEBI" id="CHEBI:18420"/>
    </cofactor>
</comment>
<dbReference type="InterPro" id="IPR029063">
    <property type="entry name" value="SAM-dependent_MTases_sf"/>
</dbReference>
<evidence type="ECO:0000256" key="6">
    <source>
        <dbReference type="ARBA" id="ARBA00022691"/>
    </source>
</evidence>
<sequence>MSSSLSHTVEPEYVQEELKVTFYPPLHLQRRMWILDHLRAEKVKKLLDVGCGEGTLLSVLCQPAPWLPPPPPYILPAPAKTTLEDSSDTMPPSPTYNDEIPTVHPTHIMGLDISATDLEFALQGTAPPQPEVNLNEGSQYASLFTNVGLRWEDLVAKIWKGGLEVINEEFIDIECIVSTEVIEHLPPDIFPAFAPVLLGVYHPRLFLVTTPSYTFNARFTAPNAPPSARCGFPDPTNRTDRIFRHGDHKFEWTIEEFKEWCQESALEWGYDVEISTVGRALEVDPWGRETELGGASSVAVFRRRELENREEKGRAAVKALGLNSGPHELLANHQHLAHADSQKPRPLAEIGLEVKAKMEEFREGFMRIEDLWFERDIAILCGGWIEVLVRAVEDCEFLEFRRDGDGLKGKRGNWVVELVGGLKGPHNLSAGEGHRSVDDIPSDWIPGEVYAESSEEEWGGSTDMEADISWNGSEGDEDREEAWPDYAGWGSLDEKDSEVGRMGWGEDYWGPASYLSDAHQSEGDSTEGWDGDNDDDDTS</sequence>
<organism evidence="14 15">
    <name type="scientific">Sphagnurus paluster</name>
    <dbReference type="NCBI Taxonomy" id="117069"/>
    <lineage>
        <taxon>Eukaryota</taxon>
        <taxon>Fungi</taxon>
        <taxon>Dikarya</taxon>
        <taxon>Basidiomycota</taxon>
        <taxon>Agaricomycotina</taxon>
        <taxon>Agaricomycetes</taxon>
        <taxon>Agaricomycetidae</taxon>
        <taxon>Agaricales</taxon>
        <taxon>Tricholomatineae</taxon>
        <taxon>Lyophyllaceae</taxon>
        <taxon>Sphagnurus</taxon>
    </lineage>
</organism>
<keyword evidence="6" id="KW-0949">S-adenosyl-L-methionine</keyword>
<evidence type="ECO:0000313" key="14">
    <source>
        <dbReference type="EMBL" id="KAG5649961.1"/>
    </source>
</evidence>
<reference evidence="14" key="1">
    <citation type="submission" date="2021-02" db="EMBL/GenBank/DDBJ databases">
        <authorList>
            <person name="Nieuwenhuis M."/>
            <person name="Van De Peppel L.J.J."/>
        </authorList>
    </citation>
    <scope>NUCLEOTIDE SEQUENCE</scope>
    <source>
        <strain evidence="14">D49</strain>
    </source>
</reference>
<dbReference type="GO" id="GO:0030422">
    <property type="term" value="P:siRNA processing"/>
    <property type="evidence" value="ECO:0007669"/>
    <property type="project" value="TreeGrafter"/>
</dbReference>
<comment type="catalytic activity">
    <reaction evidence="12">
        <text>small RNA 3'-end nucleotide + S-adenosyl-L-methionine = small RNA 3'-end 2'-O-methylnucleotide + S-adenosyl-L-homocysteine + H(+)</text>
        <dbReference type="Rhea" id="RHEA:37887"/>
        <dbReference type="Rhea" id="RHEA-COMP:10415"/>
        <dbReference type="Rhea" id="RHEA-COMP:10416"/>
        <dbReference type="ChEBI" id="CHEBI:15378"/>
        <dbReference type="ChEBI" id="CHEBI:57856"/>
        <dbReference type="ChEBI" id="CHEBI:59789"/>
        <dbReference type="ChEBI" id="CHEBI:74896"/>
        <dbReference type="ChEBI" id="CHEBI:74898"/>
        <dbReference type="EC" id="2.1.1.386"/>
    </reaction>
</comment>
<gene>
    <name evidence="14" type="ORF">H0H81_001308</name>
</gene>
<dbReference type="GO" id="GO:0005634">
    <property type="term" value="C:nucleus"/>
    <property type="evidence" value="ECO:0007669"/>
    <property type="project" value="TreeGrafter"/>
</dbReference>
<protein>
    <recommendedName>
        <fullName evidence="3">Small RNA 2'-O-methyltransferase</fullName>
        <ecNumber evidence="11">2.1.1.386</ecNumber>
    </recommendedName>
</protein>
<keyword evidence="9" id="KW-0694">RNA-binding</keyword>
<dbReference type="PANTHER" id="PTHR21404">
    <property type="entry name" value="HEN1"/>
    <property type="match status" value="1"/>
</dbReference>
<name>A0A9P7KF71_9AGAR</name>
<keyword evidence="10" id="KW-0943">RNA-mediated gene silencing</keyword>
<dbReference type="AlphaFoldDB" id="A0A9P7KF71"/>
<dbReference type="GO" id="GO:0046872">
    <property type="term" value="F:metal ion binding"/>
    <property type="evidence" value="ECO:0007669"/>
    <property type="project" value="UniProtKB-KW"/>
</dbReference>
<evidence type="ECO:0000256" key="5">
    <source>
        <dbReference type="ARBA" id="ARBA00022679"/>
    </source>
</evidence>
<dbReference type="GO" id="GO:0001510">
    <property type="term" value="P:RNA methylation"/>
    <property type="evidence" value="ECO:0007669"/>
    <property type="project" value="InterPro"/>
</dbReference>
<evidence type="ECO:0000313" key="15">
    <source>
        <dbReference type="Proteomes" id="UP000717328"/>
    </source>
</evidence>
<dbReference type="PANTHER" id="PTHR21404:SF3">
    <property type="entry name" value="SMALL RNA 2'-O-METHYLTRANSFERASE"/>
    <property type="match status" value="1"/>
</dbReference>
<evidence type="ECO:0000256" key="9">
    <source>
        <dbReference type="ARBA" id="ARBA00022884"/>
    </source>
</evidence>
<keyword evidence="5" id="KW-0808">Transferase</keyword>
<keyword evidence="7" id="KW-0479">Metal-binding</keyword>
<dbReference type="InterPro" id="IPR026610">
    <property type="entry name" value="Hen1"/>
</dbReference>
<feature type="region of interest" description="Disordered" evidence="13">
    <location>
        <begin position="471"/>
        <end position="498"/>
    </location>
</feature>
<dbReference type="SUPFAM" id="SSF53335">
    <property type="entry name" value="S-adenosyl-L-methionine-dependent methyltransferases"/>
    <property type="match status" value="1"/>
</dbReference>
<evidence type="ECO:0000256" key="13">
    <source>
        <dbReference type="SAM" id="MobiDB-lite"/>
    </source>
</evidence>
<keyword evidence="4" id="KW-0489">Methyltransferase</keyword>
<evidence type="ECO:0000256" key="12">
    <source>
        <dbReference type="ARBA" id="ARBA00048418"/>
    </source>
</evidence>
<feature type="compositionally biased region" description="Acidic residues" evidence="13">
    <location>
        <begin position="524"/>
        <end position="539"/>
    </location>
</feature>
<evidence type="ECO:0000256" key="11">
    <source>
        <dbReference type="ARBA" id="ARBA00035025"/>
    </source>
</evidence>
<dbReference type="OrthoDB" id="2154311at2759"/>
<evidence type="ECO:0000256" key="8">
    <source>
        <dbReference type="ARBA" id="ARBA00022842"/>
    </source>
</evidence>
<dbReference type="GO" id="GO:0003723">
    <property type="term" value="F:RNA binding"/>
    <property type="evidence" value="ECO:0007669"/>
    <property type="project" value="UniProtKB-KW"/>
</dbReference>
<comment type="similarity">
    <text evidence="2">Belongs to the methyltransferase superfamily. HEN1 family.</text>
</comment>
<dbReference type="Gene3D" id="3.40.50.150">
    <property type="entry name" value="Vaccinia Virus protein VP39"/>
    <property type="match status" value="1"/>
</dbReference>
<dbReference type="Proteomes" id="UP000717328">
    <property type="component" value="Unassembled WGS sequence"/>
</dbReference>
<evidence type="ECO:0000256" key="10">
    <source>
        <dbReference type="ARBA" id="ARBA00023158"/>
    </source>
</evidence>
<accession>A0A9P7KF71</accession>
<dbReference type="EMBL" id="JABCKI010000615">
    <property type="protein sequence ID" value="KAG5649961.1"/>
    <property type="molecule type" value="Genomic_DNA"/>
</dbReference>
<evidence type="ECO:0000256" key="2">
    <source>
        <dbReference type="ARBA" id="ARBA00009026"/>
    </source>
</evidence>
<dbReference type="EC" id="2.1.1.386" evidence="11"/>
<keyword evidence="8" id="KW-0460">Magnesium</keyword>
<evidence type="ECO:0000256" key="4">
    <source>
        <dbReference type="ARBA" id="ARBA00022603"/>
    </source>
</evidence>
<dbReference type="GO" id="GO:0090486">
    <property type="term" value="F:small RNA 2'-O-methyltransferase activity"/>
    <property type="evidence" value="ECO:0007669"/>
    <property type="project" value="UniProtKB-EC"/>
</dbReference>
<comment type="caution">
    <text evidence="14">The sequence shown here is derived from an EMBL/GenBank/DDBJ whole genome shotgun (WGS) entry which is preliminary data.</text>
</comment>
<evidence type="ECO:0000256" key="3">
    <source>
        <dbReference type="ARBA" id="ARBA00021330"/>
    </source>
</evidence>
<proteinExistence type="inferred from homology"/>
<feature type="region of interest" description="Disordered" evidence="13">
    <location>
        <begin position="510"/>
        <end position="539"/>
    </location>
</feature>
<dbReference type="GO" id="GO:0005737">
    <property type="term" value="C:cytoplasm"/>
    <property type="evidence" value="ECO:0007669"/>
    <property type="project" value="TreeGrafter"/>
</dbReference>
<evidence type="ECO:0000256" key="7">
    <source>
        <dbReference type="ARBA" id="ARBA00022723"/>
    </source>
</evidence>
<reference evidence="14" key="2">
    <citation type="submission" date="2021-10" db="EMBL/GenBank/DDBJ databases">
        <title>Phylogenomics reveals ancestral predisposition of the termite-cultivated fungus Termitomyces towards a domesticated lifestyle.</title>
        <authorList>
            <person name="Auxier B."/>
            <person name="Grum-Grzhimaylo A."/>
            <person name="Cardenas M.E."/>
            <person name="Lodge J.D."/>
            <person name="Laessoe T."/>
            <person name="Pedersen O."/>
            <person name="Smith M.E."/>
            <person name="Kuyper T.W."/>
            <person name="Franco-Molano E.A."/>
            <person name="Baroni T.J."/>
            <person name="Aanen D.K."/>
        </authorList>
    </citation>
    <scope>NUCLEOTIDE SEQUENCE</scope>
    <source>
        <strain evidence="14">D49</strain>
    </source>
</reference>